<name>A0A5C6M1I8_9PLAN</name>
<dbReference type="EMBL" id="SRHE01000880">
    <property type="protein sequence ID" value="TWW08035.1"/>
    <property type="molecule type" value="Genomic_DNA"/>
</dbReference>
<reference evidence="1 2" key="1">
    <citation type="submission" date="2019-08" db="EMBL/GenBank/DDBJ databases">
        <title>100 year-old enigma solved: identification of Planctomyces bekefii, the type genus and species of the phylum Planctomycetes.</title>
        <authorList>
            <person name="Svetlana D.N."/>
            <person name="Overmann J."/>
        </authorList>
    </citation>
    <scope>NUCLEOTIDE SEQUENCE [LARGE SCALE GENOMIC DNA]</scope>
    <source>
        <strain evidence="1">Phe10_nw2017</strain>
    </source>
</reference>
<comment type="caution">
    <text evidence="1">The sequence shown here is derived from an EMBL/GenBank/DDBJ whole genome shotgun (WGS) entry which is preliminary data.</text>
</comment>
<accession>A0A5C6M1I8</accession>
<keyword evidence="2" id="KW-1185">Reference proteome</keyword>
<evidence type="ECO:0000313" key="1">
    <source>
        <dbReference type="EMBL" id="TWW08035.1"/>
    </source>
</evidence>
<sequence length="84" mass="9503">LNCGFKNEVRARYCSNCGRQIAHSVAPSAAPGSRTRQFADIAHPINADCRDRIEKAVLAAFHEERERSTQPGYVCRYDEFETSR</sequence>
<organism evidence="1 2">
    <name type="scientific">Planctomyces bekefii</name>
    <dbReference type="NCBI Taxonomy" id="1653850"/>
    <lineage>
        <taxon>Bacteria</taxon>
        <taxon>Pseudomonadati</taxon>
        <taxon>Planctomycetota</taxon>
        <taxon>Planctomycetia</taxon>
        <taxon>Planctomycetales</taxon>
        <taxon>Planctomycetaceae</taxon>
        <taxon>Planctomyces</taxon>
    </lineage>
</organism>
<dbReference type="GO" id="GO:0030435">
    <property type="term" value="P:sporulation resulting in formation of a cellular spore"/>
    <property type="evidence" value="ECO:0007669"/>
    <property type="project" value="InterPro"/>
</dbReference>
<feature type="non-terminal residue" evidence="1">
    <location>
        <position position="1"/>
    </location>
</feature>
<reference evidence="1 2" key="2">
    <citation type="submission" date="2019-08" db="EMBL/GenBank/DDBJ databases">
        <authorList>
            <person name="Henke P."/>
        </authorList>
    </citation>
    <scope>NUCLEOTIDE SEQUENCE [LARGE SCALE GENOMIC DNA]</scope>
    <source>
        <strain evidence="1">Phe10_nw2017</strain>
    </source>
</reference>
<protein>
    <submittedName>
        <fullName evidence="1">Uncharacterized protein</fullName>
    </submittedName>
</protein>
<dbReference type="SUPFAM" id="SSF160537">
    <property type="entry name" value="SpoVG-like"/>
    <property type="match status" value="1"/>
</dbReference>
<dbReference type="AlphaFoldDB" id="A0A5C6M1I8"/>
<proteinExistence type="predicted"/>
<dbReference type="InterPro" id="IPR036751">
    <property type="entry name" value="SpoVG_sf"/>
</dbReference>
<dbReference type="Gene3D" id="3.30.1120.40">
    <property type="entry name" value="Stage V sporulation protein G"/>
    <property type="match status" value="1"/>
</dbReference>
<dbReference type="Proteomes" id="UP000321083">
    <property type="component" value="Unassembled WGS sequence"/>
</dbReference>
<gene>
    <name evidence="1" type="ORF">E3A20_28370</name>
</gene>
<evidence type="ECO:0000313" key="2">
    <source>
        <dbReference type="Proteomes" id="UP000321083"/>
    </source>
</evidence>